<dbReference type="STRING" id="160454.RV10_GL002900"/>
<keyword evidence="3" id="KW-0804">Transcription</keyword>
<keyword evidence="1" id="KW-0805">Transcription regulation</keyword>
<dbReference type="PROSITE" id="PS01117">
    <property type="entry name" value="HTH_MARR_1"/>
    <property type="match status" value="1"/>
</dbReference>
<dbReference type="Proteomes" id="UP000013782">
    <property type="component" value="Unassembled WGS sequence"/>
</dbReference>
<dbReference type="GO" id="GO:0003677">
    <property type="term" value="F:DNA binding"/>
    <property type="evidence" value="ECO:0007669"/>
    <property type="project" value="UniProtKB-KW"/>
</dbReference>
<protein>
    <recommendedName>
        <fullName evidence="4">HTH marR-type domain-containing protein</fullName>
    </recommendedName>
</protein>
<dbReference type="InterPro" id="IPR036388">
    <property type="entry name" value="WH-like_DNA-bd_sf"/>
</dbReference>
<dbReference type="InterPro" id="IPR000835">
    <property type="entry name" value="HTH_MarR-typ"/>
</dbReference>
<keyword evidence="2" id="KW-0238">DNA-binding</keyword>
<dbReference type="InterPro" id="IPR023187">
    <property type="entry name" value="Tscrpt_reg_MarR-type_CS"/>
</dbReference>
<dbReference type="PROSITE" id="PS50995">
    <property type="entry name" value="HTH_MARR_2"/>
    <property type="match status" value="1"/>
</dbReference>
<dbReference type="InterPro" id="IPR036390">
    <property type="entry name" value="WH_DNA-bd_sf"/>
</dbReference>
<dbReference type="AlphaFoldDB" id="R2QEG2"/>
<comment type="caution">
    <text evidence="5">The sequence shown here is derived from an EMBL/GenBank/DDBJ whole genome shotgun (WGS) entry which is preliminary data.</text>
</comment>
<dbReference type="PRINTS" id="PR00598">
    <property type="entry name" value="HTHMARR"/>
</dbReference>
<dbReference type="OrthoDB" id="6462103at2"/>
<dbReference type="PANTHER" id="PTHR42756">
    <property type="entry name" value="TRANSCRIPTIONAL REGULATOR, MARR"/>
    <property type="match status" value="1"/>
</dbReference>
<reference evidence="5 6" key="1">
    <citation type="submission" date="2013-02" db="EMBL/GenBank/DDBJ databases">
        <title>The Genome Sequence of Enterococcus pallens BAA-351.</title>
        <authorList>
            <consortium name="The Broad Institute Genome Sequencing Platform"/>
            <consortium name="The Broad Institute Genome Sequencing Center for Infectious Disease"/>
            <person name="Earl A.M."/>
            <person name="Gilmore M.S."/>
            <person name="Lebreton F."/>
            <person name="Walker B."/>
            <person name="Young S.K."/>
            <person name="Zeng Q."/>
            <person name="Gargeya S."/>
            <person name="Fitzgerald M."/>
            <person name="Haas B."/>
            <person name="Abouelleil A."/>
            <person name="Alvarado L."/>
            <person name="Arachchi H.M."/>
            <person name="Berlin A.M."/>
            <person name="Chapman S.B."/>
            <person name="Dewar J."/>
            <person name="Goldberg J."/>
            <person name="Griggs A."/>
            <person name="Gujja S."/>
            <person name="Hansen M."/>
            <person name="Howarth C."/>
            <person name="Imamovic A."/>
            <person name="Larimer J."/>
            <person name="McCowan C."/>
            <person name="Murphy C."/>
            <person name="Neiman D."/>
            <person name="Pearson M."/>
            <person name="Priest M."/>
            <person name="Roberts A."/>
            <person name="Saif S."/>
            <person name="Shea T."/>
            <person name="Sisk P."/>
            <person name="Sykes S."/>
            <person name="Wortman J."/>
            <person name="Nusbaum C."/>
            <person name="Birren B."/>
        </authorList>
    </citation>
    <scope>NUCLEOTIDE SEQUENCE [LARGE SCALE GENOMIC DNA]</scope>
    <source>
        <strain evidence="5 6">ATCC BAA-351</strain>
    </source>
</reference>
<dbReference type="HOGENOM" id="CLU_083287_18_0_9"/>
<evidence type="ECO:0000256" key="1">
    <source>
        <dbReference type="ARBA" id="ARBA00023015"/>
    </source>
</evidence>
<feature type="domain" description="HTH marR-type" evidence="4">
    <location>
        <begin position="1"/>
        <end position="138"/>
    </location>
</feature>
<organism evidence="5 6">
    <name type="scientific">Enterococcus pallens ATCC BAA-351</name>
    <dbReference type="NCBI Taxonomy" id="1158607"/>
    <lineage>
        <taxon>Bacteria</taxon>
        <taxon>Bacillati</taxon>
        <taxon>Bacillota</taxon>
        <taxon>Bacilli</taxon>
        <taxon>Lactobacillales</taxon>
        <taxon>Enterococcaceae</taxon>
        <taxon>Enterococcus</taxon>
    </lineage>
</organism>
<evidence type="ECO:0000259" key="4">
    <source>
        <dbReference type="PROSITE" id="PS50995"/>
    </source>
</evidence>
<proteinExistence type="predicted"/>
<dbReference type="SMART" id="SM00347">
    <property type="entry name" value="HTH_MARR"/>
    <property type="match status" value="1"/>
</dbReference>
<sequence length="147" mass="17209">MVQSLGRLISILYRKNQSYLNEALAPYGLTASEQAVLMYLYKHNEVPQEEIAQYLQLDKAAVTRTLRTLITKEFVTKQKDTVDKRCNLVSITAKGGEIRQIIIEKLEEWNQFLLEDFDEEQQQFIYDSLLEIVEKVEEYEGEKNGRK</sequence>
<evidence type="ECO:0000256" key="2">
    <source>
        <dbReference type="ARBA" id="ARBA00023125"/>
    </source>
</evidence>
<evidence type="ECO:0000256" key="3">
    <source>
        <dbReference type="ARBA" id="ARBA00023163"/>
    </source>
</evidence>
<gene>
    <name evidence="5" type="ORF">UAU_01799</name>
</gene>
<keyword evidence="6" id="KW-1185">Reference proteome</keyword>
<accession>R2QEG2</accession>
<dbReference type="EMBL" id="AJAQ01000014">
    <property type="protein sequence ID" value="EOH94877.1"/>
    <property type="molecule type" value="Genomic_DNA"/>
</dbReference>
<dbReference type="PATRIC" id="fig|1158607.3.peg.1764"/>
<name>R2QEG2_9ENTE</name>
<dbReference type="GO" id="GO:0003700">
    <property type="term" value="F:DNA-binding transcription factor activity"/>
    <property type="evidence" value="ECO:0007669"/>
    <property type="project" value="InterPro"/>
</dbReference>
<dbReference type="Pfam" id="PF01047">
    <property type="entry name" value="MarR"/>
    <property type="match status" value="1"/>
</dbReference>
<evidence type="ECO:0000313" key="6">
    <source>
        <dbReference type="Proteomes" id="UP000013782"/>
    </source>
</evidence>
<dbReference type="Gene3D" id="1.10.10.10">
    <property type="entry name" value="Winged helix-like DNA-binding domain superfamily/Winged helix DNA-binding domain"/>
    <property type="match status" value="1"/>
</dbReference>
<dbReference type="SUPFAM" id="SSF46785">
    <property type="entry name" value="Winged helix' DNA-binding domain"/>
    <property type="match status" value="1"/>
</dbReference>
<dbReference type="PANTHER" id="PTHR42756:SF1">
    <property type="entry name" value="TRANSCRIPTIONAL REPRESSOR OF EMRAB OPERON"/>
    <property type="match status" value="1"/>
</dbReference>
<dbReference type="eggNOG" id="COG1846">
    <property type="taxonomic scope" value="Bacteria"/>
</dbReference>
<evidence type="ECO:0000313" key="5">
    <source>
        <dbReference type="EMBL" id="EOH94877.1"/>
    </source>
</evidence>